<name>A0A3L6T535_PANMI</name>
<protein>
    <submittedName>
        <fullName evidence="2">Uncharacterized protein</fullName>
    </submittedName>
</protein>
<dbReference type="AlphaFoldDB" id="A0A3L6T535"/>
<dbReference type="EMBL" id="PQIB02000002">
    <property type="protein sequence ID" value="RLN33375.1"/>
    <property type="molecule type" value="Genomic_DNA"/>
</dbReference>
<accession>A0A3L6T535</accession>
<reference evidence="3" key="1">
    <citation type="journal article" date="2019" name="Nat. Commun.">
        <title>The genome of broomcorn millet.</title>
        <authorList>
            <person name="Zou C."/>
            <person name="Miki D."/>
            <person name="Li D."/>
            <person name="Tang Q."/>
            <person name="Xiao L."/>
            <person name="Rajput S."/>
            <person name="Deng P."/>
            <person name="Jia W."/>
            <person name="Huang R."/>
            <person name="Zhang M."/>
            <person name="Sun Y."/>
            <person name="Hu J."/>
            <person name="Fu X."/>
            <person name="Schnable P.S."/>
            <person name="Li F."/>
            <person name="Zhang H."/>
            <person name="Feng B."/>
            <person name="Zhu X."/>
            <person name="Liu R."/>
            <person name="Schnable J.C."/>
            <person name="Zhu J.-K."/>
            <person name="Zhang H."/>
        </authorList>
    </citation>
    <scope>NUCLEOTIDE SEQUENCE [LARGE SCALE GENOMIC DNA]</scope>
</reference>
<dbReference type="GO" id="GO:0010274">
    <property type="term" value="P:hydrotropism"/>
    <property type="evidence" value="ECO:0007669"/>
    <property type="project" value="InterPro"/>
</dbReference>
<keyword evidence="3" id="KW-1185">Reference proteome</keyword>
<dbReference type="STRING" id="4540.A0A3L6T535"/>
<dbReference type="Pfam" id="PF04759">
    <property type="entry name" value="DUF617"/>
    <property type="match status" value="1"/>
</dbReference>
<dbReference type="PANTHER" id="PTHR31696:SF14">
    <property type="entry name" value="PROTEIN MIZU-KUSSEI 1"/>
    <property type="match status" value="1"/>
</dbReference>
<evidence type="ECO:0000313" key="2">
    <source>
        <dbReference type="EMBL" id="RLN33375.1"/>
    </source>
</evidence>
<feature type="region of interest" description="Disordered" evidence="1">
    <location>
        <begin position="1"/>
        <end position="43"/>
    </location>
</feature>
<dbReference type="Proteomes" id="UP000275267">
    <property type="component" value="Unassembled WGS sequence"/>
</dbReference>
<dbReference type="PANTHER" id="PTHR31696">
    <property type="entry name" value="PROTEIN MIZU-KUSSEI 1"/>
    <property type="match status" value="1"/>
</dbReference>
<evidence type="ECO:0000313" key="3">
    <source>
        <dbReference type="Proteomes" id="UP000275267"/>
    </source>
</evidence>
<sequence>MPRGPSLHCGSFSAPPSRCHRCPELRRDRDRDPTGGRIRCRDAVPRAAGVEDDVVPRGRRARQEEDEQADANEARRVRVQAMQRLVRGAREVRHVDGEVGLDARLTGTLCKHRRAHAHRAFQVDSRACPALLLELTVPMASLVCEMSFALISITLGCDGAKAACVFPIAAMVGTTNGGGDRKPVGVERRMQEDDERMEMSIATDRRVPRVIREVGAKRLGLLLELWVNFGAQKVERVPT</sequence>
<proteinExistence type="predicted"/>
<evidence type="ECO:0000256" key="1">
    <source>
        <dbReference type="SAM" id="MobiDB-lite"/>
    </source>
</evidence>
<organism evidence="2 3">
    <name type="scientific">Panicum miliaceum</name>
    <name type="common">Proso millet</name>
    <name type="synonym">Broomcorn millet</name>
    <dbReference type="NCBI Taxonomy" id="4540"/>
    <lineage>
        <taxon>Eukaryota</taxon>
        <taxon>Viridiplantae</taxon>
        <taxon>Streptophyta</taxon>
        <taxon>Embryophyta</taxon>
        <taxon>Tracheophyta</taxon>
        <taxon>Spermatophyta</taxon>
        <taxon>Magnoliopsida</taxon>
        <taxon>Liliopsida</taxon>
        <taxon>Poales</taxon>
        <taxon>Poaceae</taxon>
        <taxon>PACMAD clade</taxon>
        <taxon>Panicoideae</taxon>
        <taxon>Panicodae</taxon>
        <taxon>Paniceae</taxon>
        <taxon>Panicinae</taxon>
        <taxon>Panicum</taxon>
        <taxon>Panicum sect. Panicum</taxon>
    </lineage>
</organism>
<gene>
    <name evidence="2" type="ORF">C2845_PM03G29330</name>
</gene>
<comment type="caution">
    <text evidence="2">The sequence shown here is derived from an EMBL/GenBank/DDBJ whole genome shotgun (WGS) entry which is preliminary data.</text>
</comment>
<feature type="compositionally biased region" description="Basic and acidic residues" evidence="1">
    <location>
        <begin position="21"/>
        <end position="43"/>
    </location>
</feature>
<dbReference type="InterPro" id="IPR006460">
    <property type="entry name" value="MIZ1-like_pln"/>
</dbReference>